<dbReference type="OrthoDB" id="8783038at2759"/>
<feature type="compositionally biased region" description="Low complexity" evidence="1">
    <location>
        <begin position="186"/>
        <end position="195"/>
    </location>
</feature>
<dbReference type="WBParaSite" id="SSLN_0000567101-mRNA-1">
    <property type="protein sequence ID" value="SSLN_0000567101-mRNA-1"/>
    <property type="gene ID" value="SSLN_0000567101"/>
</dbReference>
<name>A0A183SMP4_SCHSO</name>
<organism evidence="4">
    <name type="scientific">Schistocephalus solidus</name>
    <name type="common">Tapeworm</name>
    <dbReference type="NCBI Taxonomy" id="70667"/>
    <lineage>
        <taxon>Eukaryota</taxon>
        <taxon>Metazoa</taxon>
        <taxon>Spiralia</taxon>
        <taxon>Lophotrochozoa</taxon>
        <taxon>Platyhelminthes</taxon>
        <taxon>Cestoda</taxon>
        <taxon>Eucestoda</taxon>
        <taxon>Diphyllobothriidea</taxon>
        <taxon>Diphyllobothriidae</taxon>
        <taxon>Schistocephalus</taxon>
    </lineage>
</organism>
<evidence type="ECO:0000313" key="4">
    <source>
        <dbReference type="WBParaSite" id="SSLN_0000567101-mRNA-1"/>
    </source>
</evidence>
<protein>
    <submittedName>
        <fullName evidence="4">SH3 domain-containing protein</fullName>
    </submittedName>
</protein>
<reference evidence="2 3" key="2">
    <citation type="submission" date="2018-11" db="EMBL/GenBank/DDBJ databases">
        <authorList>
            <consortium name="Pathogen Informatics"/>
        </authorList>
    </citation>
    <scope>NUCLEOTIDE SEQUENCE [LARGE SCALE GENOMIC DNA]</scope>
    <source>
        <strain evidence="2 3">NST_G2</strain>
    </source>
</reference>
<dbReference type="AlphaFoldDB" id="A0A183SMP4"/>
<dbReference type="InterPro" id="IPR036028">
    <property type="entry name" value="SH3-like_dom_sf"/>
</dbReference>
<dbReference type="Gene3D" id="2.30.30.40">
    <property type="entry name" value="SH3 Domains"/>
    <property type="match status" value="1"/>
</dbReference>
<sequence>MDILERNRTEYLHPVDLPFLNLEQCSPATLESHSALMNQMLGTSNVNTQKTSTATSGILSMFSKSRAMSVDSNPLRTAFIGGIGLNPVKLDDMSVIQVSERIRAVKVNLEKVKNDLAATKRLQTAYQQNSSLGNLEEANAGVAKLERQLFSVSDLLSKLEKHFDSLGGARALAQAQSSLEATNPYTDSATASSDSLSRQGTRRESSFNDSDSDVSGDAPAPLAADFEMPSKPTYVGVATAKYDYEAVCLSFKKRKQLQSRLCRSPRQADIKTSAFGLAWKGCTHCVSLDIFSKKMIGYFCLAIVRGTFWCPGYRIVFPATLAAFWDFSRRLRQGIDLNLLCGHLCTHPRDHFGTVINFIGYGCYAKPITSMCTSQEFFAADLPIYLGEGSDYLTARVGQTFFVVELDKDNSGWTPVVSEDGSQHGFVPTAYMDIQPYE</sequence>
<keyword evidence="3" id="KW-1185">Reference proteome</keyword>
<dbReference type="SUPFAM" id="SSF50044">
    <property type="entry name" value="SH3-domain"/>
    <property type="match status" value="1"/>
</dbReference>
<gene>
    <name evidence="2" type="ORF">SSLN_LOCUS5492</name>
</gene>
<dbReference type="Proteomes" id="UP000275846">
    <property type="component" value="Unassembled WGS sequence"/>
</dbReference>
<proteinExistence type="predicted"/>
<evidence type="ECO:0000313" key="2">
    <source>
        <dbReference type="EMBL" id="VDL91877.1"/>
    </source>
</evidence>
<dbReference type="STRING" id="70667.A0A183SMP4"/>
<dbReference type="EMBL" id="UYSU01033274">
    <property type="protein sequence ID" value="VDL91877.1"/>
    <property type="molecule type" value="Genomic_DNA"/>
</dbReference>
<evidence type="ECO:0000256" key="1">
    <source>
        <dbReference type="SAM" id="MobiDB-lite"/>
    </source>
</evidence>
<evidence type="ECO:0000313" key="3">
    <source>
        <dbReference type="Proteomes" id="UP000275846"/>
    </source>
</evidence>
<feature type="region of interest" description="Disordered" evidence="1">
    <location>
        <begin position="183"/>
        <end position="224"/>
    </location>
</feature>
<accession>A0A183SMP4</accession>
<reference evidence="4" key="1">
    <citation type="submission" date="2016-06" db="UniProtKB">
        <authorList>
            <consortium name="WormBaseParasite"/>
        </authorList>
    </citation>
    <scope>IDENTIFICATION</scope>
</reference>